<reference evidence="2 3" key="1">
    <citation type="submission" date="2018-10" db="EMBL/GenBank/DDBJ databases">
        <title>A high-quality apple genome assembly.</title>
        <authorList>
            <person name="Hu J."/>
        </authorList>
    </citation>
    <scope>NUCLEOTIDE SEQUENCE [LARGE SCALE GENOMIC DNA]</scope>
    <source>
        <strain evidence="3">cv. HFTH1</strain>
        <tissue evidence="2">Young leaf</tissue>
    </source>
</reference>
<feature type="coiled-coil region" evidence="1">
    <location>
        <begin position="44"/>
        <end position="85"/>
    </location>
</feature>
<dbReference type="EMBL" id="RDQH01000330">
    <property type="protein sequence ID" value="RXI02125.1"/>
    <property type="molecule type" value="Genomic_DNA"/>
</dbReference>
<dbReference type="AlphaFoldDB" id="A0A498K885"/>
<accession>A0A498K885</accession>
<evidence type="ECO:0000256" key="1">
    <source>
        <dbReference type="SAM" id="Coils"/>
    </source>
</evidence>
<evidence type="ECO:0000313" key="3">
    <source>
        <dbReference type="Proteomes" id="UP000290289"/>
    </source>
</evidence>
<comment type="caution">
    <text evidence="2">The sequence shown here is derived from an EMBL/GenBank/DDBJ whole genome shotgun (WGS) entry which is preliminary data.</text>
</comment>
<sequence>MCFAIDVAEKVIVPVMAISIINGCGFWSCSCIPNLIQQGHVPFLEAAIKELASSETQLASLRTQIDNLTSEVEEQRAKVTSTRNIHDSAQSELNSLFPHLHKDELQKFVGALLLRTRSEVVDSLLKL</sequence>
<dbReference type="Proteomes" id="UP000290289">
    <property type="component" value="Chromosome 4"/>
</dbReference>
<dbReference type="STRING" id="3750.A0A498K885"/>
<name>A0A498K885_MALDO</name>
<gene>
    <name evidence="2" type="ORF">DVH24_026655</name>
</gene>
<keyword evidence="3" id="KW-1185">Reference proteome</keyword>
<keyword evidence="1" id="KW-0175">Coiled coil</keyword>
<proteinExistence type="predicted"/>
<evidence type="ECO:0000313" key="2">
    <source>
        <dbReference type="EMBL" id="RXI02125.1"/>
    </source>
</evidence>
<organism evidence="2 3">
    <name type="scientific">Malus domestica</name>
    <name type="common">Apple</name>
    <name type="synonym">Pyrus malus</name>
    <dbReference type="NCBI Taxonomy" id="3750"/>
    <lineage>
        <taxon>Eukaryota</taxon>
        <taxon>Viridiplantae</taxon>
        <taxon>Streptophyta</taxon>
        <taxon>Embryophyta</taxon>
        <taxon>Tracheophyta</taxon>
        <taxon>Spermatophyta</taxon>
        <taxon>Magnoliopsida</taxon>
        <taxon>eudicotyledons</taxon>
        <taxon>Gunneridae</taxon>
        <taxon>Pentapetalae</taxon>
        <taxon>rosids</taxon>
        <taxon>fabids</taxon>
        <taxon>Rosales</taxon>
        <taxon>Rosaceae</taxon>
        <taxon>Amygdaloideae</taxon>
        <taxon>Maleae</taxon>
        <taxon>Malus</taxon>
    </lineage>
</organism>
<protein>
    <submittedName>
        <fullName evidence="2">Uncharacterized protein</fullName>
    </submittedName>
</protein>